<evidence type="ECO:0000313" key="1">
    <source>
        <dbReference type="EMBL" id="KAK9752843.1"/>
    </source>
</evidence>
<protein>
    <submittedName>
        <fullName evidence="1">Uncharacterized protein</fullName>
    </submittedName>
</protein>
<organism evidence="1 2">
    <name type="scientific">Popillia japonica</name>
    <name type="common">Japanese beetle</name>
    <dbReference type="NCBI Taxonomy" id="7064"/>
    <lineage>
        <taxon>Eukaryota</taxon>
        <taxon>Metazoa</taxon>
        <taxon>Ecdysozoa</taxon>
        <taxon>Arthropoda</taxon>
        <taxon>Hexapoda</taxon>
        <taxon>Insecta</taxon>
        <taxon>Pterygota</taxon>
        <taxon>Neoptera</taxon>
        <taxon>Endopterygota</taxon>
        <taxon>Coleoptera</taxon>
        <taxon>Polyphaga</taxon>
        <taxon>Scarabaeiformia</taxon>
        <taxon>Scarabaeidae</taxon>
        <taxon>Rutelinae</taxon>
        <taxon>Popillia</taxon>
    </lineage>
</organism>
<dbReference type="InterPro" id="IPR036691">
    <property type="entry name" value="Endo/exonu/phosph_ase_sf"/>
</dbReference>
<reference evidence="1 2" key="1">
    <citation type="journal article" date="2024" name="BMC Genomics">
        <title>De novo assembly and annotation of Popillia japonica's genome with initial clues to its potential as an invasive pest.</title>
        <authorList>
            <person name="Cucini C."/>
            <person name="Boschi S."/>
            <person name="Funari R."/>
            <person name="Cardaioli E."/>
            <person name="Iannotti N."/>
            <person name="Marturano G."/>
            <person name="Paoli F."/>
            <person name="Bruttini M."/>
            <person name="Carapelli A."/>
            <person name="Frati F."/>
            <person name="Nardi F."/>
        </authorList>
    </citation>
    <scope>NUCLEOTIDE SEQUENCE [LARGE SCALE GENOMIC DNA]</scope>
    <source>
        <strain evidence="1">DMR45628</strain>
    </source>
</reference>
<dbReference type="AlphaFoldDB" id="A0AAW1MYW8"/>
<proteinExistence type="predicted"/>
<dbReference type="EMBL" id="JASPKY010000017">
    <property type="protein sequence ID" value="KAK9752843.1"/>
    <property type="molecule type" value="Genomic_DNA"/>
</dbReference>
<sequence length="142" mass="17295">MRNKNGEKIMELCIEDLVITNTKFKHKDVHKYTRAVAADSRNERSIIDGFLISRQKFKLIKDVRVYRQAEIGSDHYLLRMDIRKEKEHKIKRRIQTRENIKSHTLREDDIKRKYQERLHTKLKENEQEVPLEEKWGRLKKII</sequence>
<dbReference type="Proteomes" id="UP001458880">
    <property type="component" value="Unassembled WGS sequence"/>
</dbReference>
<accession>A0AAW1MYW8</accession>
<comment type="caution">
    <text evidence="1">The sequence shown here is derived from an EMBL/GenBank/DDBJ whole genome shotgun (WGS) entry which is preliminary data.</text>
</comment>
<keyword evidence="2" id="KW-1185">Reference proteome</keyword>
<name>A0AAW1MYW8_POPJA</name>
<dbReference type="Gene3D" id="3.60.10.10">
    <property type="entry name" value="Endonuclease/exonuclease/phosphatase"/>
    <property type="match status" value="1"/>
</dbReference>
<evidence type="ECO:0000313" key="2">
    <source>
        <dbReference type="Proteomes" id="UP001458880"/>
    </source>
</evidence>
<gene>
    <name evidence="1" type="ORF">QE152_g3916</name>
</gene>